<dbReference type="AlphaFoldDB" id="A0A2I0I680"/>
<comment type="caution">
    <text evidence="1">The sequence shown here is derived from an EMBL/GenBank/DDBJ whole genome shotgun (WGS) entry which is preliminary data.</text>
</comment>
<sequence>MNSDPERPTLSSLGRVLLTSSSSSSLLYHREILQNVGKSSGEIDRAQEPLINGTLATSHEHYSVAAAVLPFLFPALGGLLYGYDIGATSCATISIEVRVPCHCTCDILQACLLVLAVLLELATSKPFFPNQR</sequence>
<name>A0A2I0I680_PUNGR</name>
<evidence type="ECO:0000313" key="1">
    <source>
        <dbReference type="EMBL" id="PKI39487.1"/>
    </source>
</evidence>
<evidence type="ECO:0008006" key="3">
    <source>
        <dbReference type="Google" id="ProtNLM"/>
    </source>
</evidence>
<evidence type="ECO:0000313" key="2">
    <source>
        <dbReference type="Proteomes" id="UP000233551"/>
    </source>
</evidence>
<organism evidence="1 2">
    <name type="scientific">Punica granatum</name>
    <name type="common">Pomegranate</name>
    <dbReference type="NCBI Taxonomy" id="22663"/>
    <lineage>
        <taxon>Eukaryota</taxon>
        <taxon>Viridiplantae</taxon>
        <taxon>Streptophyta</taxon>
        <taxon>Embryophyta</taxon>
        <taxon>Tracheophyta</taxon>
        <taxon>Spermatophyta</taxon>
        <taxon>Magnoliopsida</taxon>
        <taxon>eudicotyledons</taxon>
        <taxon>Gunneridae</taxon>
        <taxon>Pentapetalae</taxon>
        <taxon>rosids</taxon>
        <taxon>malvids</taxon>
        <taxon>Myrtales</taxon>
        <taxon>Lythraceae</taxon>
        <taxon>Punica</taxon>
    </lineage>
</organism>
<dbReference type="STRING" id="22663.A0A2I0I680"/>
<dbReference type="EMBL" id="PGOL01003810">
    <property type="protein sequence ID" value="PKI39487.1"/>
    <property type="molecule type" value="Genomic_DNA"/>
</dbReference>
<protein>
    <recommendedName>
        <fullName evidence="3">Major facilitator superfamily (MFS) profile domain-containing protein</fullName>
    </recommendedName>
</protein>
<accession>A0A2I0I680</accession>
<reference evidence="1 2" key="1">
    <citation type="submission" date="2017-11" db="EMBL/GenBank/DDBJ databases">
        <title>De-novo sequencing of pomegranate (Punica granatum L.) genome.</title>
        <authorList>
            <person name="Akparov Z."/>
            <person name="Amiraslanov A."/>
            <person name="Hajiyeva S."/>
            <person name="Abbasov M."/>
            <person name="Kaur K."/>
            <person name="Hamwieh A."/>
            <person name="Solovyev V."/>
            <person name="Salamov A."/>
            <person name="Braich B."/>
            <person name="Kosarev P."/>
            <person name="Mahmoud A."/>
            <person name="Hajiyev E."/>
            <person name="Babayeva S."/>
            <person name="Izzatullayeva V."/>
            <person name="Mammadov A."/>
            <person name="Mammadov A."/>
            <person name="Sharifova S."/>
            <person name="Ojaghi J."/>
            <person name="Eynullazada K."/>
            <person name="Bayramov B."/>
            <person name="Abdulazimova A."/>
            <person name="Shahmuradov I."/>
        </authorList>
    </citation>
    <scope>NUCLEOTIDE SEQUENCE [LARGE SCALE GENOMIC DNA]</scope>
    <source>
        <strain evidence="2">cv. AG2017</strain>
        <tissue evidence="1">Leaf</tissue>
    </source>
</reference>
<keyword evidence="2" id="KW-1185">Reference proteome</keyword>
<gene>
    <name evidence="1" type="ORF">CRG98_040163</name>
</gene>
<proteinExistence type="predicted"/>
<dbReference type="Proteomes" id="UP000233551">
    <property type="component" value="Unassembled WGS sequence"/>
</dbReference>